<proteinExistence type="predicted"/>
<sequence>MMKPRPSRHPHGPQLADPKPPRFADLHALDGERKRALETGYVRLLLGGGLFLVAFLAISLRLLEVGVWDGGERESAQTPSRDLSVARADILDRNGVLLATSLATASLYADPQQIGDPAGTAAKLAEILPELSTAELTAKLSAHARFVWIKRDLTPRQQYAVNRLGIPGLAFQSEERRVYPQGSLTAHVVGFTDVDNKGLAGIEQSFDDVLKSGQPVQLSLDLRVQHILHDELERAISDFSAIGGAGMVLDANTGEILAMVSLPDFDPVNAGNASPDQRFNRATLGVYEMGSTFKVFNTACALDSGVIGINDSVDASHPLRVAGFTISDFHPENRPLTVSEVIMYSSNIGSALIAQRIGTERQRKFMDSIGMLRRASIEIPEAGAPMYPADWRPINTMTIAYGHGIAVSALHLVTGVAAMVNGGIMRPATLIHRSADEITDGQRVIKAETSAEIRSLLRLVVEKGTGKKADVPGYFVGGKTGTADKLGSHGYVANARMASFVGVFPINAPRYVVLAMVDDPKPNASSYGYATGGWVAAPAVGRIVQRMAPLLGIPPQDLNETPSGTAALLVSARGTE</sequence>
<keyword evidence="2" id="KW-0121">Carboxypeptidase</keyword>
<evidence type="ECO:0000256" key="1">
    <source>
        <dbReference type="ARBA" id="ARBA00004370"/>
    </source>
</evidence>
<dbReference type="PANTHER" id="PTHR30627:SF1">
    <property type="entry name" value="PEPTIDOGLYCAN D,D-TRANSPEPTIDASE FTSI"/>
    <property type="match status" value="1"/>
</dbReference>
<dbReference type="InterPro" id="IPR050515">
    <property type="entry name" value="Beta-lactam/transpept"/>
</dbReference>
<keyword evidence="5" id="KW-1133">Transmembrane helix</keyword>
<evidence type="ECO:0000259" key="6">
    <source>
        <dbReference type="Pfam" id="PF00905"/>
    </source>
</evidence>
<dbReference type="PANTHER" id="PTHR30627">
    <property type="entry name" value="PEPTIDOGLYCAN D,D-TRANSPEPTIDASE"/>
    <property type="match status" value="1"/>
</dbReference>
<dbReference type="Gene3D" id="3.30.450.330">
    <property type="match status" value="1"/>
</dbReference>
<feature type="compositionally biased region" description="Basic residues" evidence="4">
    <location>
        <begin position="1"/>
        <end position="11"/>
    </location>
</feature>
<dbReference type="GO" id="GO:0016740">
    <property type="term" value="F:transferase activity"/>
    <property type="evidence" value="ECO:0007669"/>
    <property type="project" value="UniProtKB-KW"/>
</dbReference>
<dbReference type="InterPro" id="IPR001460">
    <property type="entry name" value="PCN-bd_Tpept"/>
</dbReference>
<evidence type="ECO:0000256" key="3">
    <source>
        <dbReference type="ARBA" id="ARBA00023136"/>
    </source>
</evidence>
<dbReference type="Proteomes" id="UP000325797">
    <property type="component" value="Chromosome"/>
</dbReference>
<keyword evidence="5" id="KW-0812">Transmembrane</keyword>
<dbReference type="GO" id="GO:0071555">
    <property type="term" value="P:cell wall organization"/>
    <property type="evidence" value="ECO:0007669"/>
    <property type="project" value="TreeGrafter"/>
</dbReference>
<dbReference type="SUPFAM" id="SSF56601">
    <property type="entry name" value="beta-lactamase/transpeptidase-like"/>
    <property type="match status" value="1"/>
</dbReference>
<gene>
    <name evidence="8" type="ORF">FRZ61_11510</name>
</gene>
<feature type="domain" description="Penicillin-binding protein dimerisation" evidence="7">
    <location>
        <begin position="85"/>
        <end position="205"/>
    </location>
</feature>
<dbReference type="InterPro" id="IPR012338">
    <property type="entry name" value="Beta-lactam/transpept-like"/>
</dbReference>
<dbReference type="SUPFAM" id="SSF56519">
    <property type="entry name" value="Penicillin binding protein dimerisation domain"/>
    <property type="match status" value="1"/>
</dbReference>
<dbReference type="GO" id="GO:0005886">
    <property type="term" value="C:plasma membrane"/>
    <property type="evidence" value="ECO:0007669"/>
    <property type="project" value="TreeGrafter"/>
</dbReference>
<dbReference type="KEGG" id="hadh:FRZ61_11510"/>
<dbReference type="Pfam" id="PF00905">
    <property type="entry name" value="Transpeptidase"/>
    <property type="match status" value="1"/>
</dbReference>
<dbReference type="GO" id="GO:0008658">
    <property type="term" value="F:penicillin binding"/>
    <property type="evidence" value="ECO:0007669"/>
    <property type="project" value="InterPro"/>
</dbReference>
<comment type="subcellular location">
    <subcellularLocation>
        <location evidence="1">Membrane</location>
    </subcellularLocation>
</comment>
<accession>A0A5J6MUX4</accession>
<name>A0A5J6MUX4_9PROT</name>
<feature type="domain" description="Penicillin-binding protein transpeptidase" evidence="6">
    <location>
        <begin position="244"/>
        <end position="542"/>
    </location>
</feature>
<dbReference type="Pfam" id="PF03717">
    <property type="entry name" value="PBP_dimer"/>
    <property type="match status" value="1"/>
</dbReference>
<evidence type="ECO:0000256" key="5">
    <source>
        <dbReference type="SAM" id="Phobius"/>
    </source>
</evidence>
<keyword evidence="2" id="KW-0378">Hydrolase</keyword>
<dbReference type="Gene3D" id="3.90.1310.10">
    <property type="entry name" value="Penicillin-binding protein 2a (Domain 2)"/>
    <property type="match status" value="1"/>
</dbReference>
<evidence type="ECO:0000256" key="4">
    <source>
        <dbReference type="SAM" id="MobiDB-lite"/>
    </source>
</evidence>
<dbReference type="InterPro" id="IPR036138">
    <property type="entry name" value="PBP_dimer_sf"/>
</dbReference>
<reference evidence="8 9" key="1">
    <citation type="submission" date="2019-08" db="EMBL/GenBank/DDBJ databases">
        <title>Hyperibacter terrae gen. nov., sp. nov. and Hyperibacter viscosus sp. nov., two new members in the family Rhodospirillaceae isolated from the rhizosphere of Hypericum perforatum.</title>
        <authorList>
            <person name="Noviana Z."/>
        </authorList>
    </citation>
    <scope>NUCLEOTIDE SEQUENCE [LARGE SCALE GENOMIC DNA]</scope>
    <source>
        <strain evidence="8 9">R5959</strain>
    </source>
</reference>
<dbReference type="Gene3D" id="3.40.710.10">
    <property type="entry name" value="DD-peptidase/beta-lactamase superfamily"/>
    <property type="match status" value="1"/>
</dbReference>
<feature type="region of interest" description="Disordered" evidence="4">
    <location>
        <begin position="1"/>
        <end position="21"/>
    </location>
</feature>
<evidence type="ECO:0000259" key="7">
    <source>
        <dbReference type="Pfam" id="PF03717"/>
    </source>
</evidence>
<feature type="transmembrane region" description="Helical" evidence="5">
    <location>
        <begin position="41"/>
        <end position="63"/>
    </location>
</feature>
<keyword evidence="2" id="KW-0645">Protease</keyword>
<keyword evidence="8" id="KW-0808">Transferase</keyword>
<dbReference type="RefSeq" id="WP_225309139.1">
    <property type="nucleotide sequence ID" value="NZ_CP042582.1"/>
</dbReference>
<dbReference type="GO" id="GO:0004180">
    <property type="term" value="F:carboxypeptidase activity"/>
    <property type="evidence" value="ECO:0007669"/>
    <property type="project" value="UniProtKB-KW"/>
</dbReference>
<evidence type="ECO:0000256" key="2">
    <source>
        <dbReference type="ARBA" id="ARBA00022645"/>
    </source>
</evidence>
<evidence type="ECO:0000313" key="8">
    <source>
        <dbReference type="EMBL" id="QEX21229.1"/>
    </source>
</evidence>
<keyword evidence="9" id="KW-1185">Reference proteome</keyword>
<dbReference type="AlphaFoldDB" id="A0A5J6MUX4"/>
<organism evidence="8 9">
    <name type="scientific">Hypericibacter adhaerens</name>
    <dbReference type="NCBI Taxonomy" id="2602016"/>
    <lineage>
        <taxon>Bacteria</taxon>
        <taxon>Pseudomonadati</taxon>
        <taxon>Pseudomonadota</taxon>
        <taxon>Alphaproteobacteria</taxon>
        <taxon>Rhodospirillales</taxon>
        <taxon>Dongiaceae</taxon>
        <taxon>Hypericibacter</taxon>
    </lineage>
</organism>
<dbReference type="InterPro" id="IPR005311">
    <property type="entry name" value="PBP_dimer"/>
</dbReference>
<protein>
    <submittedName>
        <fullName evidence="8">Peptidoglycan glycosyltransferase</fullName>
    </submittedName>
</protein>
<evidence type="ECO:0000313" key="9">
    <source>
        <dbReference type="Proteomes" id="UP000325797"/>
    </source>
</evidence>
<keyword evidence="3 5" id="KW-0472">Membrane</keyword>
<dbReference type="EMBL" id="CP042582">
    <property type="protein sequence ID" value="QEX21229.1"/>
    <property type="molecule type" value="Genomic_DNA"/>
</dbReference>